<evidence type="ECO:0000256" key="2">
    <source>
        <dbReference type="ARBA" id="ARBA00011056"/>
    </source>
</evidence>
<name>A0A836C949_9STRA</name>
<evidence type="ECO:0000256" key="6">
    <source>
        <dbReference type="ARBA" id="ARBA00023010"/>
    </source>
</evidence>
<feature type="region of interest" description="Disordered" evidence="11">
    <location>
        <begin position="240"/>
        <end position="261"/>
    </location>
</feature>
<dbReference type="GO" id="GO:0000822">
    <property type="term" value="F:inositol hexakisphosphate binding"/>
    <property type="evidence" value="ECO:0007669"/>
    <property type="project" value="TreeGrafter"/>
</dbReference>
<dbReference type="GO" id="GO:0005543">
    <property type="term" value="F:phospholipid binding"/>
    <property type="evidence" value="ECO:0007669"/>
    <property type="project" value="TreeGrafter"/>
</dbReference>
<comment type="caution">
    <text evidence="12">The sequence shown here is derived from an EMBL/GenBank/DDBJ whole genome shotgun (WGS) entry which is preliminary data.</text>
</comment>
<dbReference type="OrthoDB" id="420884at2759"/>
<sequence length="555" mass="61991">MSTAVADAHEHNLGSTSDALRADVSSEEDTETLHITSARNDQQPRRLSSGNGFSVEGFEAWSEEKDRTAAVAVASKTGRRRATADLLLQFRALHVDFEEKLKAQQDEQEWELEALRHQRRTAMQNLSGEVRLALSTERQAKDQLITSAREMLGPSFPLVPHTGEPSAEALRHELDVDALLSMLSSANPVWIRFKGDKEVKEVTLRADRVSIYLKKLREHVEQLQLQQAQDLLDNHPLEAKAQKQAAEDQEKQAKARASKDPGIKRSRMNFRKLFSGAFNKVGNDPEQIKQAVKDIFEKGHGELKQAEADGWGPDATTFYIYSVAEQIVKRATGDQFNASDYEQAFQISCVTVDLCMLIGPQLWTQLIAMIQRDCPMLVPTVVQDSSGMSDDQWKAATGFRADDTVDTYVKRCKNLTILMAAIAVTPPVTHNMATAAGAAHPWPMKQAWVWLARLLNQIQVFAQGSDTVKMPMATGPVLESFIKIAGHDMQSAFGKQFTKLLHTISTEVKGRLLANEDVPHLLDAVLDETEKNGWRVAAPKGRKQLERYRTWGQTD</sequence>
<keyword evidence="13" id="KW-1185">Reference proteome</keyword>
<dbReference type="PANTHER" id="PTHR12960:SF0">
    <property type="entry name" value="MRNA EXPORT FACTOR GLE1"/>
    <property type="match status" value="1"/>
</dbReference>
<evidence type="ECO:0000256" key="4">
    <source>
        <dbReference type="ARBA" id="ARBA00022816"/>
    </source>
</evidence>
<dbReference type="InterPro" id="IPR038506">
    <property type="entry name" value="GLE1-like_sf"/>
</dbReference>
<keyword evidence="7" id="KW-0906">Nuclear pore complex</keyword>
<feature type="region of interest" description="Disordered" evidence="11">
    <location>
        <begin position="1"/>
        <end position="51"/>
    </location>
</feature>
<organism evidence="12 13">
    <name type="scientific">Tribonema minus</name>
    <dbReference type="NCBI Taxonomy" id="303371"/>
    <lineage>
        <taxon>Eukaryota</taxon>
        <taxon>Sar</taxon>
        <taxon>Stramenopiles</taxon>
        <taxon>Ochrophyta</taxon>
        <taxon>PX clade</taxon>
        <taxon>Xanthophyceae</taxon>
        <taxon>Tribonematales</taxon>
        <taxon>Tribonemataceae</taxon>
        <taxon>Tribonema</taxon>
    </lineage>
</organism>
<dbReference type="GO" id="GO:0005737">
    <property type="term" value="C:cytoplasm"/>
    <property type="evidence" value="ECO:0007669"/>
    <property type="project" value="TreeGrafter"/>
</dbReference>
<evidence type="ECO:0000256" key="9">
    <source>
        <dbReference type="ARBA" id="ARBA00026227"/>
    </source>
</evidence>
<comment type="similarity">
    <text evidence="2">Belongs to the GLE1 family.</text>
</comment>
<evidence type="ECO:0000256" key="8">
    <source>
        <dbReference type="ARBA" id="ARBA00023242"/>
    </source>
</evidence>
<keyword evidence="8" id="KW-0539">Nucleus</keyword>
<dbReference type="AlphaFoldDB" id="A0A836C949"/>
<keyword evidence="5" id="KW-0653">Protein transport</keyword>
<dbReference type="Proteomes" id="UP000664859">
    <property type="component" value="Unassembled WGS sequence"/>
</dbReference>
<comment type="subcellular location">
    <subcellularLocation>
        <location evidence="1">Nucleus</location>
        <location evidence="1">Nuclear pore complex</location>
    </subcellularLocation>
</comment>
<dbReference type="PANTHER" id="PTHR12960">
    <property type="entry name" value="GLE-1-RELATED"/>
    <property type="match status" value="1"/>
</dbReference>
<evidence type="ECO:0000256" key="1">
    <source>
        <dbReference type="ARBA" id="ARBA00004567"/>
    </source>
</evidence>
<reference evidence="12" key="1">
    <citation type="submission" date="2021-02" db="EMBL/GenBank/DDBJ databases">
        <title>First Annotated Genome of the Yellow-green Alga Tribonema minus.</title>
        <authorList>
            <person name="Mahan K.M."/>
        </authorList>
    </citation>
    <scope>NUCLEOTIDE SEQUENCE</scope>
    <source>
        <strain evidence="12">UTEX B ZZ1240</strain>
    </source>
</reference>
<gene>
    <name evidence="12" type="ORF">JKP88DRAFT_350977</name>
</gene>
<evidence type="ECO:0000256" key="10">
    <source>
        <dbReference type="ARBA" id="ARBA00029983"/>
    </source>
</evidence>
<accession>A0A836C949</accession>
<dbReference type="InterPro" id="IPR012476">
    <property type="entry name" value="GLE1"/>
</dbReference>
<keyword evidence="6" id="KW-0811">Translocation</keyword>
<protein>
    <recommendedName>
        <fullName evidence="9">mRNA export factor GLE1</fullName>
    </recommendedName>
    <alternativeName>
        <fullName evidence="10">Nucleoporin GLE1</fullName>
    </alternativeName>
</protein>
<dbReference type="Gene3D" id="1.25.40.510">
    <property type="entry name" value="GLE1-like"/>
    <property type="match status" value="1"/>
</dbReference>
<dbReference type="Pfam" id="PF07817">
    <property type="entry name" value="GLE1"/>
    <property type="match status" value="1"/>
</dbReference>
<dbReference type="GO" id="GO:0031369">
    <property type="term" value="F:translation initiation factor binding"/>
    <property type="evidence" value="ECO:0007669"/>
    <property type="project" value="TreeGrafter"/>
</dbReference>
<dbReference type="GO" id="GO:0015031">
    <property type="term" value="P:protein transport"/>
    <property type="evidence" value="ECO:0007669"/>
    <property type="project" value="UniProtKB-KW"/>
</dbReference>
<proteinExistence type="inferred from homology"/>
<keyword evidence="4" id="KW-0509">mRNA transport</keyword>
<evidence type="ECO:0000256" key="3">
    <source>
        <dbReference type="ARBA" id="ARBA00022448"/>
    </source>
</evidence>
<dbReference type="GO" id="GO:0016973">
    <property type="term" value="P:poly(A)+ mRNA export from nucleus"/>
    <property type="evidence" value="ECO:0007669"/>
    <property type="project" value="InterPro"/>
</dbReference>
<evidence type="ECO:0000313" key="12">
    <source>
        <dbReference type="EMBL" id="KAG5176757.1"/>
    </source>
</evidence>
<evidence type="ECO:0000256" key="7">
    <source>
        <dbReference type="ARBA" id="ARBA00023132"/>
    </source>
</evidence>
<evidence type="ECO:0000256" key="11">
    <source>
        <dbReference type="SAM" id="MobiDB-lite"/>
    </source>
</evidence>
<feature type="compositionally biased region" description="Polar residues" evidence="11">
    <location>
        <begin position="33"/>
        <end position="51"/>
    </location>
</feature>
<dbReference type="EMBL" id="JAFCMP010000533">
    <property type="protein sequence ID" value="KAG5176757.1"/>
    <property type="molecule type" value="Genomic_DNA"/>
</dbReference>
<dbReference type="GO" id="GO:0044614">
    <property type="term" value="C:nuclear pore cytoplasmic filaments"/>
    <property type="evidence" value="ECO:0007669"/>
    <property type="project" value="TreeGrafter"/>
</dbReference>
<keyword evidence="3" id="KW-0813">Transport</keyword>
<evidence type="ECO:0000313" key="13">
    <source>
        <dbReference type="Proteomes" id="UP000664859"/>
    </source>
</evidence>
<evidence type="ECO:0000256" key="5">
    <source>
        <dbReference type="ARBA" id="ARBA00022927"/>
    </source>
</evidence>